<dbReference type="CDD" id="cd06587">
    <property type="entry name" value="VOC"/>
    <property type="match status" value="1"/>
</dbReference>
<dbReference type="InterPro" id="IPR041581">
    <property type="entry name" value="Glyoxalase_6"/>
</dbReference>
<gene>
    <name evidence="2" type="ORF">NX801_11370</name>
</gene>
<comment type="caution">
    <text evidence="2">The sequence shown here is derived from an EMBL/GenBank/DDBJ whole genome shotgun (WGS) entry which is preliminary data.</text>
</comment>
<dbReference type="Gene3D" id="3.10.180.10">
    <property type="entry name" value="2,3-Dihydroxybiphenyl 1,2-Dioxygenase, domain 1"/>
    <property type="match status" value="1"/>
</dbReference>
<dbReference type="Proteomes" id="UP001431313">
    <property type="component" value="Unassembled WGS sequence"/>
</dbReference>
<dbReference type="Pfam" id="PF18029">
    <property type="entry name" value="Glyoxalase_6"/>
    <property type="match status" value="1"/>
</dbReference>
<dbReference type="RefSeq" id="WP_258787257.1">
    <property type="nucleotide sequence ID" value="NZ_JANUGQ010000007.1"/>
</dbReference>
<keyword evidence="3" id="KW-1185">Reference proteome</keyword>
<name>A0ABT2CFS3_9ACTN</name>
<organism evidence="2 3">
    <name type="scientific">Streptomyces pyxinae</name>
    <dbReference type="NCBI Taxonomy" id="2970734"/>
    <lineage>
        <taxon>Bacteria</taxon>
        <taxon>Bacillati</taxon>
        <taxon>Actinomycetota</taxon>
        <taxon>Actinomycetes</taxon>
        <taxon>Kitasatosporales</taxon>
        <taxon>Streptomycetaceae</taxon>
        <taxon>Streptomyces</taxon>
    </lineage>
</organism>
<evidence type="ECO:0000313" key="2">
    <source>
        <dbReference type="EMBL" id="MCS0636248.1"/>
    </source>
</evidence>
<sequence>MSVTHVLAVAPVREIEAAVAFYERLLGRPADARPMAGLADWHLTPGGWLQVFQDPEHAGRTLLNLVVPDLDRALAELADRGITAGPVAPGKDRVRFAPVTDPDGNRVTLIEHPIT</sequence>
<feature type="domain" description="VOC" evidence="1">
    <location>
        <begin position="2"/>
        <end position="112"/>
    </location>
</feature>
<evidence type="ECO:0000313" key="3">
    <source>
        <dbReference type="Proteomes" id="UP001431313"/>
    </source>
</evidence>
<proteinExistence type="predicted"/>
<dbReference type="InterPro" id="IPR037523">
    <property type="entry name" value="VOC_core"/>
</dbReference>
<dbReference type="InterPro" id="IPR029068">
    <property type="entry name" value="Glyas_Bleomycin-R_OHBP_Dase"/>
</dbReference>
<dbReference type="EMBL" id="JANUGQ010000007">
    <property type="protein sequence ID" value="MCS0636248.1"/>
    <property type="molecule type" value="Genomic_DNA"/>
</dbReference>
<protein>
    <submittedName>
        <fullName evidence="2">VOC family protein</fullName>
    </submittedName>
</protein>
<evidence type="ECO:0000259" key="1">
    <source>
        <dbReference type="PROSITE" id="PS51819"/>
    </source>
</evidence>
<reference evidence="2" key="1">
    <citation type="submission" date="2022-08" db="EMBL/GenBank/DDBJ databases">
        <authorList>
            <person name="Somphong A."/>
            <person name="Phongsopitanun W."/>
        </authorList>
    </citation>
    <scope>NUCLEOTIDE SEQUENCE</scope>
    <source>
        <strain evidence="2">LP05-1</strain>
    </source>
</reference>
<accession>A0ABT2CFS3</accession>
<dbReference type="SUPFAM" id="SSF54593">
    <property type="entry name" value="Glyoxalase/Bleomycin resistance protein/Dihydroxybiphenyl dioxygenase"/>
    <property type="match status" value="1"/>
</dbReference>
<dbReference type="PROSITE" id="PS51819">
    <property type="entry name" value="VOC"/>
    <property type="match status" value="1"/>
</dbReference>